<name>A0A0D2I967_CLAB1</name>
<dbReference type="AlphaFoldDB" id="A0A0D2I967"/>
<accession>A0A0D2I967</accession>
<dbReference type="InterPro" id="IPR029058">
    <property type="entry name" value="AB_hydrolase_fold"/>
</dbReference>
<dbReference type="Gene3D" id="3.40.50.1820">
    <property type="entry name" value="alpha/beta hydrolase"/>
    <property type="match status" value="1"/>
</dbReference>
<dbReference type="Pfam" id="PF00561">
    <property type="entry name" value="Abhydrolase_1"/>
    <property type="match status" value="1"/>
</dbReference>
<dbReference type="HOGENOM" id="CLU_020336_7_5_1"/>
<dbReference type="PRINTS" id="PR00412">
    <property type="entry name" value="EPOXHYDRLASE"/>
</dbReference>
<dbReference type="EMBL" id="KN846987">
    <property type="protein sequence ID" value="KIW93319.1"/>
    <property type="molecule type" value="Genomic_DNA"/>
</dbReference>
<evidence type="ECO:0000313" key="4">
    <source>
        <dbReference type="EMBL" id="KIW93319.1"/>
    </source>
</evidence>
<evidence type="ECO:0000256" key="1">
    <source>
        <dbReference type="ARBA" id="ARBA00022801"/>
    </source>
</evidence>
<evidence type="ECO:0000256" key="2">
    <source>
        <dbReference type="ARBA" id="ARBA00038334"/>
    </source>
</evidence>
<protein>
    <recommendedName>
        <fullName evidence="3">AB hydrolase-1 domain-containing protein</fullName>
    </recommendedName>
</protein>
<keyword evidence="1" id="KW-0378">Hydrolase</keyword>
<dbReference type="PANTHER" id="PTHR43329">
    <property type="entry name" value="EPOXIDE HYDROLASE"/>
    <property type="match status" value="1"/>
</dbReference>
<dbReference type="RefSeq" id="XP_016619988.1">
    <property type="nucleotide sequence ID" value="XM_016763664.1"/>
</dbReference>
<feature type="domain" description="AB hydrolase-1" evidence="3">
    <location>
        <begin position="42"/>
        <end position="327"/>
    </location>
</feature>
<proteinExistence type="inferred from homology"/>
<reference evidence="4" key="1">
    <citation type="submission" date="2015-01" db="EMBL/GenBank/DDBJ databases">
        <title>The Genome Sequence of Cladophialophora bantiana CBS 173.52.</title>
        <authorList>
            <consortium name="The Broad Institute Genomics Platform"/>
            <person name="Cuomo C."/>
            <person name="de Hoog S."/>
            <person name="Gorbushina A."/>
            <person name="Stielow B."/>
            <person name="Teixiera M."/>
            <person name="Abouelleil A."/>
            <person name="Chapman S.B."/>
            <person name="Priest M."/>
            <person name="Young S.K."/>
            <person name="Wortman J."/>
            <person name="Nusbaum C."/>
            <person name="Birren B."/>
        </authorList>
    </citation>
    <scope>NUCLEOTIDE SEQUENCE [LARGE SCALE GENOMIC DNA]</scope>
    <source>
        <strain evidence="4">CBS 173.52</strain>
    </source>
</reference>
<dbReference type="SUPFAM" id="SSF53474">
    <property type="entry name" value="alpha/beta-Hydrolases"/>
    <property type="match status" value="1"/>
</dbReference>
<sequence>MVTDKIRPYNDPRISYRSAHLNGITYGYIYSPRSTLVPSRGTIFLIHGFPDVSLGWRYQIPFLTSLGLDAIALDCIGYGRTDSPRFNLSYYTYKRIAADIGTLCAQLGLSQIILGGHDWGGAIVYRVAQYYPALVTALFSICTPFFLPRAKYEPLAQLVGKRLPNFAYQLHYVSGEIEEAVNSKVEIRQFLDNIYGGRTSDGREGFDAEKGIDLRMQREIGKNQLLNEEEMEYYVAEFARHGLNGPLNWYRSREENYVNEWRDFFLEGNASEEEVRKRVTIRHEVLFVLATNDTTLKSFMAERMVERIPKLTRREVATGHWALWQKPDDVNRLIGDWLKEKVFPQLERESKL</sequence>
<evidence type="ECO:0000259" key="3">
    <source>
        <dbReference type="Pfam" id="PF00561"/>
    </source>
</evidence>
<dbReference type="OrthoDB" id="408373at2759"/>
<gene>
    <name evidence="4" type="ORF">Z519_05924</name>
</gene>
<evidence type="ECO:0000313" key="5">
    <source>
        <dbReference type="Proteomes" id="UP000053789"/>
    </source>
</evidence>
<organism evidence="4 5">
    <name type="scientific">Cladophialophora bantiana (strain ATCC 10958 / CBS 173.52 / CDC B-1940 / NIH 8579)</name>
    <name type="common">Xylohypha bantiana</name>
    <dbReference type="NCBI Taxonomy" id="1442370"/>
    <lineage>
        <taxon>Eukaryota</taxon>
        <taxon>Fungi</taxon>
        <taxon>Dikarya</taxon>
        <taxon>Ascomycota</taxon>
        <taxon>Pezizomycotina</taxon>
        <taxon>Eurotiomycetes</taxon>
        <taxon>Chaetothyriomycetidae</taxon>
        <taxon>Chaetothyriales</taxon>
        <taxon>Herpotrichiellaceae</taxon>
        <taxon>Cladophialophora</taxon>
    </lineage>
</organism>
<dbReference type="Proteomes" id="UP000053789">
    <property type="component" value="Unassembled WGS sequence"/>
</dbReference>
<dbReference type="GeneID" id="27698852"/>
<dbReference type="VEuPathDB" id="FungiDB:Z519_05924"/>
<dbReference type="InterPro" id="IPR000073">
    <property type="entry name" value="AB_hydrolase_1"/>
</dbReference>
<comment type="similarity">
    <text evidence="2">Belongs to the AB hydrolase superfamily. Epoxide hydrolase family.</text>
</comment>
<dbReference type="InterPro" id="IPR000639">
    <property type="entry name" value="Epox_hydrolase-like"/>
</dbReference>
<keyword evidence="5" id="KW-1185">Reference proteome</keyword>
<dbReference type="GO" id="GO:0016787">
    <property type="term" value="F:hydrolase activity"/>
    <property type="evidence" value="ECO:0007669"/>
    <property type="project" value="UniProtKB-KW"/>
</dbReference>